<organism evidence="1 2">
    <name type="scientific">Hydrococcus rivularis NIES-593</name>
    <dbReference type="NCBI Taxonomy" id="1921803"/>
    <lineage>
        <taxon>Bacteria</taxon>
        <taxon>Bacillati</taxon>
        <taxon>Cyanobacteriota</taxon>
        <taxon>Cyanophyceae</taxon>
        <taxon>Pleurocapsales</taxon>
        <taxon>Hydrococcaceae</taxon>
        <taxon>Hydrococcus</taxon>
    </lineage>
</organism>
<proteinExistence type="predicted"/>
<name>A0A1U7HRM2_9CYAN</name>
<evidence type="ECO:0000313" key="1">
    <source>
        <dbReference type="EMBL" id="OKH26243.1"/>
    </source>
</evidence>
<reference evidence="1 2" key="1">
    <citation type="submission" date="2016-11" db="EMBL/GenBank/DDBJ databases">
        <title>Draft Genome Sequences of Nine Cyanobacterial Strains from Diverse Habitats.</title>
        <authorList>
            <person name="Zhu T."/>
            <person name="Hou S."/>
            <person name="Lu X."/>
            <person name="Hess W.R."/>
        </authorList>
    </citation>
    <scope>NUCLEOTIDE SEQUENCE [LARGE SCALE GENOMIC DNA]</scope>
    <source>
        <strain evidence="1 2">NIES-593</strain>
    </source>
</reference>
<keyword evidence="2" id="KW-1185">Reference proteome</keyword>
<evidence type="ECO:0000313" key="2">
    <source>
        <dbReference type="Proteomes" id="UP000186868"/>
    </source>
</evidence>
<dbReference type="AlphaFoldDB" id="A0A1U7HRM2"/>
<dbReference type="RefSeq" id="WP_073598344.1">
    <property type="nucleotide sequence ID" value="NZ_MRCB01000002.1"/>
</dbReference>
<gene>
    <name evidence="1" type="ORF">NIES593_03245</name>
</gene>
<accession>A0A1U7HRM2</accession>
<dbReference type="Proteomes" id="UP000186868">
    <property type="component" value="Unassembled WGS sequence"/>
</dbReference>
<sequence length="81" mass="9311">MLPASKTDKNLDNAILELLERHTVEDIVYCLYGYADVQAELAKILNETRTAAKWEHQAEALHIACEILDEVDDEEFDFLMD</sequence>
<protein>
    <submittedName>
        <fullName evidence="1">Uncharacterized protein</fullName>
    </submittedName>
</protein>
<dbReference type="EMBL" id="MRCB01000002">
    <property type="protein sequence ID" value="OKH26243.1"/>
    <property type="molecule type" value="Genomic_DNA"/>
</dbReference>
<comment type="caution">
    <text evidence="1">The sequence shown here is derived from an EMBL/GenBank/DDBJ whole genome shotgun (WGS) entry which is preliminary data.</text>
</comment>